<accession>A0AAV4Y846</accession>
<reference evidence="2 3" key="1">
    <citation type="submission" date="2021-06" db="EMBL/GenBank/DDBJ databases">
        <title>Caerostris extrusa draft genome.</title>
        <authorList>
            <person name="Kono N."/>
            <person name="Arakawa K."/>
        </authorList>
    </citation>
    <scope>NUCLEOTIDE SEQUENCE [LARGE SCALE GENOMIC DNA]</scope>
</reference>
<evidence type="ECO:0000313" key="3">
    <source>
        <dbReference type="Proteomes" id="UP001054945"/>
    </source>
</evidence>
<organism evidence="2 3">
    <name type="scientific">Caerostris extrusa</name>
    <name type="common">Bark spider</name>
    <name type="synonym">Caerostris bankana</name>
    <dbReference type="NCBI Taxonomy" id="172846"/>
    <lineage>
        <taxon>Eukaryota</taxon>
        <taxon>Metazoa</taxon>
        <taxon>Ecdysozoa</taxon>
        <taxon>Arthropoda</taxon>
        <taxon>Chelicerata</taxon>
        <taxon>Arachnida</taxon>
        <taxon>Araneae</taxon>
        <taxon>Araneomorphae</taxon>
        <taxon>Entelegynae</taxon>
        <taxon>Araneoidea</taxon>
        <taxon>Araneidae</taxon>
        <taxon>Caerostris</taxon>
    </lineage>
</organism>
<name>A0AAV4Y846_CAEEX</name>
<feature type="chain" id="PRO_5043764074" evidence="1">
    <location>
        <begin position="21"/>
        <end position="86"/>
    </location>
</feature>
<sequence length="86" mass="9696">MKAVALSIFIAVVVVACVDCQEDELCGFLKIKCQPNQYCFKPKIPNVDLGVCFNYLGKGAVCNDDLRCDPKLECRRGITMLFRFKK</sequence>
<keyword evidence="1" id="KW-0732">Signal</keyword>
<dbReference type="EMBL" id="BPLR01001437">
    <property type="protein sequence ID" value="GIZ02319.1"/>
    <property type="molecule type" value="Genomic_DNA"/>
</dbReference>
<evidence type="ECO:0000313" key="2">
    <source>
        <dbReference type="EMBL" id="GIZ02319.1"/>
    </source>
</evidence>
<feature type="signal peptide" evidence="1">
    <location>
        <begin position="1"/>
        <end position="20"/>
    </location>
</feature>
<dbReference type="PROSITE" id="PS51257">
    <property type="entry name" value="PROKAR_LIPOPROTEIN"/>
    <property type="match status" value="1"/>
</dbReference>
<dbReference type="Proteomes" id="UP001054945">
    <property type="component" value="Unassembled WGS sequence"/>
</dbReference>
<protein>
    <submittedName>
        <fullName evidence="2">Uncharacterized protein</fullName>
    </submittedName>
</protein>
<gene>
    <name evidence="2" type="primary">AVEN_127273_1</name>
    <name evidence="2" type="ORF">CEXT_214101</name>
</gene>
<evidence type="ECO:0000256" key="1">
    <source>
        <dbReference type="SAM" id="SignalP"/>
    </source>
</evidence>
<dbReference type="AlphaFoldDB" id="A0AAV4Y846"/>
<proteinExistence type="predicted"/>
<keyword evidence="3" id="KW-1185">Reference proteome</keyword>
<comment type="caution">
    <text evidence="2">The sequence shown here is derived from an EMBL/GenBank/DDBJ whole genome shotgun (WGS) entry which is preliminary data.</text>
</comment>